<sequence>MNYRYLPIFTLVFLIFSCQANSEKQAQEYILQAIDAHELDGNWDKVSAVKFKKHTRFLDEKGTVESEMEQWVEFRLKPYFEGRLSWEKDSISHVANFNGSKMSYQMGENEIQNQGFLKSKRAEIHAAFCAFGQPWRLLDENVHPAFEGQKVLSDGQTVDAIRVYFIPDSDVWWFYFDPESKSIIGYEKHTENQNSLVENVSYQEAAGLNLVHKQKVYKVDEVGRKLFLQAEYQYSDYQVTYE</sequence>
<proteinExistence type="predicted"/>
<protein>
    <submittedName>
        <fullName evidence="2">Uncharacterized protein</fullName>
    </submittedName>
</protein>
<feature type="chain" id="PRO_5047351521" evidence="1">
    <location>
        <begin position="21"/>
        <end position="242"/>
    </location>
</feature>
<organism evidence="2 3">
    <name type="scientific">Algoriphagus halophytocola</name>
    <dbReference type="NCBI Taxonomy" id="2991499"/>
    <lineage>
        <taxon>Bacteria</taxon>
        <taxon>Pseudomonadati</taxon>
        <taxon>Bacteroidota</taxon>
        <taxon>Cytophagia</taxon>
        <taxon>Cytophagales</taxon>
        <taxon>Cyclobacteriaceae</taxon>
        <taxon>Algoriphagus</taxon>
    </lineage>
</organism>
<evidence type="ECO:0000256" key="1">
    <source>
        <dbReference type="SAM" id="SignalP"/>
    </source>
</evidence>
<dbReference type="EMBL" id="CP110226">
    <property type="protein sequence ID" value="UZD22725.1"/>
    <property type="molecule type" value="Genomic_DNA"/>
</dbReference>
<accession>A0ABY6MFY6</accession>
<dbReference type="Proteomes" id="UP001163156">
    <property type="component" value="Chromosome"/>
</dbReference>
<evidence type="ECO:0000313" key="3">
    <source>
        <dbReference type="Proteomes" id="UP001163156"/>
    </source>
</evidence>
<name>A0ABY6MFY6_9BACT</name>
<dbReference type="RefSeq" id="WP_264809248.1">
    <property type="nucleotide sequence ID" value="NZ_CP110226.1"/>
</dbReference>
<gene>
    <name evidence="2" type="ORF">OM944_18995</name>
</gene>
<keyword evidence="3" id="KW-1185">Reference proteome</keyword>
<keyword evidence="1" id="KW-0732">Signal</keyword>
<evidence type="ECO:0000313" key="2">
    <source>
        <dbReference type="EMBL" id="UZD22725.1"/>
    </source>
</evidence>
<reference evidence="2" key="1">
    <citation type="submission" date="2022-10" db="EMBL/GenBank/DDBJ databases">
        <title>Algoriphagus sp. a novel bacteria isolate from halophytes salicornia europaea.</title>
        <authorList>
            <person name="Peng Y."/>
            <person name="Jiang L."/>
            <person name="Lee J."/>
        </authorList>
    </citation>
    <scope>NUCLEOTIDE SEQUENCE</scope>
    <source>
        <strain evidence="2">TR-M5</strain>
    </source>
</reference>
<feature type="signal peptide" evidence="1">
    <location>
        <begin position="1"/>
        <end position="20"/>
    </location>
</feature>
<dbReference type="PROSITE" id="PS51257">
    <property type="entry name" value="PROKAR_LIPOPROTEIN"/>
    <property type="match status" value="1"/>
</dbReference>